<evidence type="ECO:0000313" key="2">
    <source>
        <dbReference type="EMBL" id="CAD9372567.1"/>
    </source>
</evidence>
<protein>
    <submittedName>
        <fullName evidence="2">Uncharacterized protein</fullName>
    </submittedName>
</protein>
<dbReference type="AlphaFoldDB" id="A0A6U3QE10"/>
<gene>
    <name evidence="1" type="ORF">DSPE1174_LOCUS1591</name>
    <name evidence="2" type="ORF">DSPE1174_LOCUS1594</name>
</gene>
<proteinExistence type="predicted"/>
<name>A0A6U3QE10_9STRA</name>
<evidence type="ECO:0000313" key="1">
    <source>
        <dbReference type="EMBL" id="CAD9372559.1"/>
    </source>
</evidence>
<dbReference type="EMBL" id="HBGS01003092">
    <property type="protein sequence ID" value="CAD9372567.1"/>
    <property type="molecule type" value="Transcribed_RNA"/>
</dbReference>
<dbReference type="EMBL" id="HBGS01003081">
    <property type="protein sequence ID" value="CAD9372559.1"/>
    <property type="molecule type" value="Transcribed_RNA"/>
</dbReference>
<organism evidence="2">
    <name type="scientific">Octactis speculum</name>
    <dbReference type="NCBI Taxonomy" id="3111310"/>
    <lineage>
        <taxon>Eukaryota</taxon>
        <taxon>Sar</taxon>
        <taxon>Stramenopiles</taxon>
        <taxon>Ochrophyta</taxon>
        <taxon>Dictyochophyceae</taxon>
        <taxon>Dictyochales</taxon>
        <taxon>Dictyochaceae</taxon>
        <taxon>Octactis</taxon>
    </lineage>
</organism>
<accession>A0A6U3QE10</accession>
<reference evidence="2" key="1">
    <citation type="submission" date="2021-01" db="EMBL/GenBank/DDBJ databases">
        <authorList>
            <person name="Corre E."/>
            <person name="Pelletier E."/>
            <person name="Niang G."/>
            <person name="Scheremetjew M."/>
            <person name="Finn R."/>
            <person name="Kale V."/>
            <person name="Holt S."/>
            <person name="Cochrane G."/>
            <person name="Meng A."/>
            <person name="Brown T."/>
            <person name="Cohen L."/>
        </authorList>
    </citation>
    <scope>NUCLEOTIDE SEQUENCE</scope>
    <source>
        <strain evidence="2">CCMP1381</strain>
    </source>
</reference>
<sequence length="427" mass="48206">MYLVRGDSKQHADLALEWATLCSHVCYDKKEDPVIYTEFPEKFPIIHRRQCLHVDTCCMDTQLDEASFSVQRATKNTTWTAARFEIMMWWRGTVLPEIRARCREVGKKERLAACEKKKANGNTKEANTDVYAFRTHEQCYELLKQVDKIADQVMKEGVYEPSVMKDLRQEGSLRLQDEERAKGWYIHAKGKAEKGGYRNKRLVSPAELKEAAKGIQLKLTAEDIQNKAEGPTSLAASVFAKHLTQPYADLKATVLTDELRHFLPLFVFCTLPYRVLDAAIIPSPSPLLLSGSDPSWYLIQAILLPSRYFSNKMKRALVTAIKKRDASVPRRGFLSIEVEAKTKLNHCWKSNTALHKGNALDALELYSRNALLFTSYLGSDASVFFGSFLLNKERRASIGGIPCGGFKSQLPDIAQKCAAAKMAMRLS</sequence>